<protein>
    <submittedName>
        <fullName evidence="4">Phospholipase/carboxylesterase</fullName>
    </submittedName>
</protein>
<keyword evidence="2" id="KW-0378">Hydrolase</keyword>
<evidence type="ECO:0000313" key="5">
    <source>
        <dbReference type="Proteomes" id="UP000523821"/>
    </source>
</evidence>
<evidence type="ECO:0000256" key="1">
    <source>
        <dbReference type="ARBA" id="ARBA00006499"/>
    </source>
</evidence>
<dbReference type="InterPro" id="IPR050565">
    <property type="entry name" value="LYPA1-2/EST-like"/>
</dbReference>
<reference evidence="4 5" key="1">
    <citation type="submission" date="2020-08" db="EMBL/GenBank/DDBJ databases">
        <title>Genomic Encyclopedia of Type Strains, Phase IV (KMG-IV): sequencing the most valuable type-strain genomes for metagenomic binning, comparative biology and taxonomic classification.</title>
        <authorList>
            <person name="Goeker M."/>
        </authorList>
    </citation>
    <scope>NUCLEOTIDE SEQUENCE [LARGE SCALE GENOMIC DNA]</scope>
    <source>
        <strain evidence="4 5">DSM 16268</strain>
    </source>
</reference>
<accession>A0A7W9FQG7</accession>
<dbReference type="GO" id="GO:0016787">
    <property type="term" value="F:hydrolase activity"/>
    <property type="evidence" value="ECO:0007669"/>
    <property type="project" value="UniProtKB-KW"/>
</dbReference>
<dbReference type="InterPro" id="IPR003140">
    <property type="entry name" value="PLipase/COase/thioEstase"/>
</dbReference>
<proteinExistence type="inferred from homology"/>
<dbReference type="SUPFAM" id="SSF53474">
    <property type="entry name" value="alpha/beta-Hydrolases"/>
    <property type="match status" value="1"/>
</dbReference>
<sequence length="225" mass="23424">MATLDGPRLTPASGRPATSLVVLLHGYGADGRDLIDLGRHWSRLLPDTAFASPHAPEPCGMAPFGRQWFALDLRDPHEYSRGARAAAPALDRFLDAELARYDLGADRLALVGFSQGTMMALEVGPRRAVTPAGIVGYSGRIAGLDRLGAEIRSRPPVLLVHGDHDEVIPVEALAETAGALAAAGLPVEWHVRPGLGHGIDGEALALGGAFLARLFGAGGAAPAGR</sequence>
<evidence type="ECO:0000256" key="2">
    <source>
        <dbReference type="ARBA" id="ARBA00022801"/>
    </source>
</evidence>
<comment type="similarity">
    <text evidence="1">Belongs to the AB hydrolase superfamily. AB hydrolase 2 family.</text>
</comment>
<dbReference type="PANTHER" id="PTHR10655:SF17">
    <property type="entry name" value="LYSOPHOSPHOLIPASE-LIKE PROTEIN 1"/>
    <property type="match status" value="1"/>
</dbReference>
<keyword evidence="5" id="KW-1185">Reference proteome</keyword>
<dbReference type="Proteomes" id="UP000523821">
    <property type="component" value="Unassembled WGS sequence"/>
</dbReference>
<dbReference type="InterPro" id="IPR029058">
    <property type="entry name" value="AB_hydrolase_fold"/>
</dbReference>
<dbReference type="Gene3D" id="3.40.50.1820">
    <property type="entry name" value="alpha/beta hydrolase"/>
    <property type="match status" value="1"/>
</dbReference>
<dbReference type="AlphaFoldDB" id="A0A7W9FQG7"/>
<feature type="domain" description="Phospholipase/carboxylesterase/thioesterase" evidence="3">
    <location>
        <begin position="13"/>
        <end position="205"/>
    </location>
</feature>
<evidence type="ECO:0000313" key="4">
    <source>
        <dbReference type="EMBL" id="MBB5754935.1"/>
    </source>
</evidence>
<comment type="caution">
    <text evidence="4">The sequence shown here is derived from an EMBL/GenBank/DDBJ whole genome shotgun (WGS) entry which is preliminary data.</text>
</comment>
<dbReference type="Pfam" id="PF02230">
    <property type="entry name" value="Abhydrolase_2"/>
    <property type="match status" value="1"/>
</dbReference>
<organism evidence="4 5">
    <name type="scientific">Prosthecomicrobium pneumaticum</name>
    <dbReference type="NCBI Taxonomy" id="81895"/>
    <lineage>
        <taxon>Bacteria</taxon>
        <taxon>Pseudomonadati</taxon>
        <taxon>Pseudomonadota</taxon>
        <taxon>Alphaproteobacteria</taxon>
        <taxon>Hyphomicrobiales</taxon>
        <taxon>Kaistiaceae</taxon>
        <taxon>Prosthecomicrobium</taxon>
    </lineage>
</organism>
<name>A0A7W9FQG7_9HYPH</name>
<dbReference type="PANTHER" id="PTHR10655">
    <property type="entry name" value="LYSOPHOSPHOLIPASE-RELATED"/>
    <property type="match status" value="1"/>
</dbReference>
<gene>
    <name evidence="4" type="ORF">GGQ63_004032</name>
</gene>
<dbReference type="EMBL" id="JACHOO010000011">
    <property type="protein sequence ID" value="MBB5754935.1"/>
    <property type="molecule type" value="Genomic_DNA"/>
</dbReference>
<dbReference type="RefSeq" id="WP_246429897.1">
    <property type="nucleotide sequence ID" value="NZ_JACHOO010000011.1"/>
</dbReference>
<evidence type="ECO:0000259" key="3">
    <source>
        <dbReference type="Pfam" id="PF02230"/>
    </source>
</evidence>